<reference evidence="1 2" key="1">
    <citation type="submission" date="2016-09" db="EMBL/GenBank/DDBJ databases">
        <title>Rhizobium sp. nov., a novel species isolated from the rice rhizosphere.</title>
        <authorList>
            <person name="Zhao J."/>
            <person name="Zhang X."/>
        </authorList>
    </citation>
    <scope>NUCLEOTIDE SEQUENCE [LARGE SCALE GENOMIC DNA]</scope>
    <source>
        <strain evidence="1 2">1.7048</strain>
    </source>
</reference>
<name>A0A1Q9B3L2_9HYPH</name>
<accession>A0A1Q9B3L2</accession>
<sequence>MPLARKLLLIILDGQPWRNARRLMGNLEGWVQAGEARVWRMRSVLPSTSASCYASIHTGVTPQVHGVLSNEMLFRVSQPDIFSEVAKAGGETGAVTHSFWSTFFQRAPFDPVRDLDYDEAEGPIHHGRFHTMAGYNHQNQMTPSDLDLFATLTMMTERFGIDYGILHTCTLDSMGHRYGHDCTEMDGACFTIDAQLAQFLPRWRKGGYEVIVTADHGQTDRGHHGGRDPEMQDVAFYWFGGGEGPEADTLLDQLQLAPTVLSRLGVPIPETMKAAPFLR</sequence>
<dbReference type="Gene3D" id="3.40.720.10">
    <property type="entry name" value="Alkaline Phosphatase, subunit A"/>
    <property type="match status" value="1"/>
</dbReference>
<comment type="caution">
    <text evidence="1">The sequence shown here is derived from an EMBL/GenBank/DDBJ whole genome shotgun (WGS) entry which is preliminary data.</text>
</comment>
<organism evidence="1 2">
    <name type="scientific">Xaviernesmea oryzae</name>
    <dbReference type="NCBI Taxonomy" id="464029"/>
    <lineage>
        <taxon>Bacteria</taxon>
        <taxon>Pseudomonadati</taxon>
        <taxon>Pseudomonadota</taxon>
        <taxon>Alphaproteobacteria</taxon>
        <taxon>Hyphomicrobiales</taxon>
        <taxon>Rhizobiaceae</taxon>
        <taxon>Rhizobium/Agrobacterium group</taxon>
        <taxon>Xaviernesmea</taxon>
    </lineage>
</organism>
<proteinExistence type="predicted"/>
<dbReference type="Pfam" id="PF01663">
    <property type="entry name" value="Phosphodiest"/>
    <property type="match status" value="1"/>
</dbReference>
<dbReference type="InterPro" id="IPR017850">
    <property type="entry name" value="Alkaline_phosphatase_core_sf"/>
</dbReference>
<dbReference type="GO" id="GO:0016787">
    <property type="term" value="F:hydrolase activity"/>
    <property type="evidence" value="ECO:0007669"/>
    <property type="project" value="UniProtKB-ARBA"/>
</dbReference>
<dbReference type="EMBL" id="MKIP01000023">
    <property type="protein sequence ID" value="OLP62632.1"/>
    <property type="molecule type" value="Genomic_DNA"/>
</dbReference>
<dbReference type="RefSeq" id="WP_075625445.1">
    <property type="nucleotide sequence ID" value="NZ_FOAM01000025.1"/>
</dbReference>
<dbReference type="PANTHER" id="PTHR10151">
    <property type="entry name" value="ECTONUCLEOTIDE PYROPHOSPHATASE/PHOSPHODIESTERASE"/>
    <property type="match status" value="1"/>
</dbReference>
<dbReference type="OrthoDB" id="8580666at2"/>
<evidence type="ECO:0000313" key="1">
    <source>
        <dbReference type="EMBL" id="OLP62632.1"/>
    </source>
</evidence>
<dbReference type="AlphaFoldDB" id="A0A1Q9B3L2"/>
<dbReference type="Proteomes" id="UP000186364">
    <property type="component" value="Unassembled WGS sequence"/>
</dbReference>
<keyword evidence="2" id="KW-1185">Reference proteome</keyword>
<evidence type="ECO:0000313" key="2">
    <source>
        <dbReference type="Proteomes" id="UP000186364"/>
    </source>
</evidence>
<dbReference type="SUPFAM" id="SSF53649">
    <property type="entry name" value="Alkaline phosphatase-like"/>
    <property type="match status" value="1"/>
</dbReference>
<protein>
    <submittedName>
        <fullName evidence="1">Nucleotide pyrophosphatase</fullName>
    </submittedName>
</protein>
<gene>
    <name evidence="1" type="ORF">BJF93_12560</name>
</gene>
<dbReference type="PANTHER" id="PTHR10151:SF120">
    <property type="entry name" value="BIS(5'-ADENOSYL)-TRIPHOSPHATASE"/>
    <property type="match status" value="1"/>
</dbReference>
<dbReference type="InterPro" id="IPR002591">
    <property type="entry name" value="Phosphodiest/P_Trfase"/>
</dbReference>